<feature type="domain" description="SH3" evidence="2">
    <location>
        <begin position="252"/>
        <end position="322"/>
    </location>
</feature>
<dbReference type="AlphaFoldDB" id="A0A0S6U9X7"/>
<evidence type="ECO:0000259" key="2">
    <source>
        <dbReference type="PROSITE" id="PS50002"/>
    </source>
</evidence>
<gene>
    <name evidence="3" type="ORF">MTY_0860</name>
</gene>
<dbReference type="Proteomes" id="UP000063718">
    <property type="component" value="Unassembled WGS sequence"/>
</dbReference>
<evidence type="ECO:0000313" key="3">
    <source>
        <dbReference type="EMBL" id="GAF25525.1"/>
    </source>
</evidence>
<dbReference type="EMBL" id="DF238840">
    <property type="protein sequence ID" value="GAF25525.1"/>
    <property type="molecule type" value="Genomic_DNA"/>
</dbReference>
<name>A0A0S6U9X7_NEOTH</name>
<organism evidence="3">
    <name type="scientific">Moorella thermoacetica Y72</name>
    <dbReference type="NCBI Taxonomy" id="1325331"/>
    <lineage>
        <taxon>Bacteria</taxon>
        <taxon>Bacillati</taxon>
        <taxon>Bacillota</taxon>
        <taxon>Clostridia</taxon>
        <taxon>Neomoorellales</taxon>
        <taxon>Neomoorellaceae</taxon>
        <taxon>Neomoorella</taxon>
    </lineage>
</organism>
<reference evidence="3" key="1">
    <citation type="journal article" date="2014" name="Gene">
        <title>Genome-guided analysis of transformation efficiency and carbon dioxide assimilation by Moorella thermoacetica Y72.</title>
        <authorList>
            <person name="Tsukahara K."/>
            <person name="Kita A."/>
            <person name="Nakashimada Y."/>
            <person name="Hoshino T."/>
            <person name="Murakami K."/>
        </authorList>
    </citation>
    <scope>NUCLEOTIDE SEQUENCE [LARGE SCALE GENOMIC DNA]</scope>
    <source>
        <strain evidence="3">Y72</strain>
    </source>
</reference>
<sequence length="323" mass="35972">MGGVDMTHRWLWLRALAILAVAAFVFWQRTATGQPGPYEARELAVMGGEARGGKEILEDLARGQGAGVYHLEAEGDVAPDAGVEKIIGVTLSKDRGMLGVFRRGDGQPVVLATLDTLPLQEVKVVQLETGRNAVLIRELLDESFGAYFLSTFYALYTWEDGKLQEIWRKVAGNEERWNKKWLAQGEGWQGVSEQVTTDFTRSEGKLAIKTISNQTLWSAPAATGPRTKVQSRTVTHTYRWEPAWKAMVMAEGRVNAATALKERRGNKYVDRLQLAAGEKVAVLEDEDLLAWLRPGEPSYWRVKVRNGQVGYILKSYLDLQPGP</sequence>
<accession>A0A0S6U9X7</accession>
<evidence type="ECO:0000256" key="1">
    <source>
        <dbReference type="ARBA" id="ARBA00022443"/>
    </source>
</evidence>
<proteinExistence type="predicted"/>
<dbReference type="InterPro" id="IPR001452">
    <property type="entry name" value="SH3_domain"/>
</dbReference>
<protein>
    <submittedName>
        <fullName evidence="3">3-phytase</fullName>
    </submittedName>
</protein>
<keyword evidence="1" id="KW-0728">SH3 domain</keyword>
<dbReference type="PROSITE" id="PS50002">
    <property type="entry name" value="SH3"/>
    <property type="match status" value="1"/>
</dbReference>